<evidence type="ECO:0000256" key="8">
    <source>
        <dbReference type="ARBA" id="ARBA00023163"/>
    </source>
</evidence>
<dbReference type="EMBL" id="CP116507">
    <property type="protein sequence ID" value="WCG22431.1"/>
    <property type="molecule type" value="Genomic_DNA"/>
</dbReference>
<comment type="similarity">
    <text evidence="2">Belongs to the Fur family.</text>
</comment>
<evidence type="ECO:0000256" key="4">
    <source>
        <dbReference type="ARBA" id="ARBA00022491"/>
    </source>
</evidence>
<comment type="cofactor">
    <cofactor evidence="10">
        <name>Mn(2+)</name>
        <dbReference type="ChEBI" id="CHEBI:29035"/>
    </cofactor>
    <cofactor evidence="10">
        <name>Fe(2+)</name>
        <dbReference type="ChEBI" id="CHEBI:29033"/>
    </cofactor>
    <text evidence="10">Binds 1 Mn(2+) or Fe(2+) ion per subunit.</text>
</comment>
<evidence type="ECO:0000256" key="10">
    <source>
        <dbReference type="PIRSR" id="PIRSR602481-2"/>
    </source>
</evidence>
<gene>
    <name evidence="11" type="ORF">PML95_08520</name>
</gene>
<feature type="binding site" evidence="9">
    <location>
        <position position="136"/>
    </location>
    <ligand>
        <name>Zn(2+)</name>
        <dbReference type="ChEBI" id="CHEBI:29105"/>
    </ligand>
</feature>
<dbReference type="Gene3D" id="1.10.10.10">
    <property type="entry name" value="Winged helix-like DNA-binding domain superfamily/Winged helix DNA-binding domain"/>
    <property type="match status" value="1"/>
</dbReference>
<dbReference type="InterPro" id="IPR043135">
    <property type="entry name" value="Fur_C"/>
</dbReference>
<dbReference type="InterPro" id="IPR036390">
    <property type="entry name" value="WH_DNA-bd_sf"/>
</dbReference>
<dbReference type="SUPFAM" id="SSF46785">
    <property type="entry name" value="Winged helix' DNA-binding domain"/>
    <property type="match status" value="1"/>
</dbReference>
<dbReference type="GO" id="GO:0008270">
    <property type="term" value="F:zinc ion binding"/>
    <property type="evidence" value="ECO:0007669"/>
    <property type="project" value="TreeGrafter"/>
</dbReference>
<protein>
    <submittedName>
        <fullName evidence="11">Fur family transcriptional regulator</fullName>
    </submittedName>
</protein>
<evidence type="ECO:0000256" key="5">
    <source>
        <dbReference type="ARBA" id="ARBA00022833"/>
    </source>
</evidence>
<dbReference type="GO" id="GO:0005737">
    <property type="term" value="C:cytoplasm"/>
    <property type="evidence" value="ECO:0007669"/>
    <property type="project" value="UniProtKB-SubCell"/>
</dbReference>
<evidence type="ECO:0000313" key="12">
    <source>
        <dbReference type="Proteomes" id="UP001179600"/>
    </source>
</evidence>
<evidence type="ECO:0000256" key="3">
    <source>
        <dbReference type="ARBA" id="ARBA00022490"/>
    </source>
</evidence>
<keyword evidence="10" id="KW-0408">Iron</keyword>
<dbReference type="GO" id="GO:1900376">
    <property type="term" value="P:regulation of secondary metabolite biosynthetic process"/>
    <property type="evidence" value="ECO:0007669"/>
    <property type="project" value="TreeGrafter"/>
</dbReference>
<feature type="binding site" evidence="10">
    <location>
        <position position="128"/>
    </location>
    <ligand>
        <name>Fe cation</name>
        <dbReference type="ChEBI" id="CHEBI:24875"/>
    </ligand>
</feature>
<dbReference type="PANTHER" id="PTHR33202">
    <property type="entry name" value="ZINC UPTAKE REGULATION PROTEIN"/>
    <property type="match status" value="1"/>
</dbReference>
<feature type="binding site" evidence="10">
    <location>
        <position position="93"/>
    </location>
    <ligand>
        <name>Fe cation</name>
        <dbReference type="ChEBI" id="CHEBI:24875"/>
    </ligand>
</feature>
<keyword evidence="6" id="KW-0805">Transcription regulation</keyword>
<accession>A0AAF0BHZ5</accession>
<evidence type="ECO:0000256" key="6">
    <source>
        <dbReference type="ARBA" id="ARBA00023015"/>
    </source>
</evidence>
<comment type="subcellular location">
    <subcellularLocation>
        <location evidence="1">Cytoplasm</location>
    </subcellularLocation>
</comment>
<feature type="binding site" evidence="9">
    <location>
        <position position="102"/>
    </location>
    <ligand>
        <name>Zn(2+)</name>
        <dbReference type="ChEBI" id="CHEBI:29105"/>
    </ligand>
</feature>
<evidence type="ECO:0000313" key="11">
    <source>
        <dbReference type="EMBL" id="WCG22431.1"/>
    </source>
</evidence>
<dbReference type="GO" id="GO:0000976">
    <property type="term" value="F:transcription cis-regulatory region binding"/>
    <property type="evidence" value="ECO:0007669"/>
    <property type="project" value="TreeGrafter"/>
</dbReference>
<keyword evidence="9" id="KW-0479">Metal-binding</keyword>
<keyword evidence="8" id="KW-0804">Transcription</keyword>
<evidence type="ECO:0000256" key="2">
    <source>
        <dbReference type="ARBA" id="ARBA00007957"/>
    </source>
</evidence>
<comment type="cofactor">
    <cofactor evidence="9">
        <name>Zn(2+)</name>
        <dbReference type="ChEBI" id="CHEBI:29105"/>
    </cofactor>
    <text evidence="9">Binds 1 zinc ion per subunit.</text>
</comment>
<proteinExistence type="inferred from homology"/>
<keyword evidence="5 9" id="KW-0862">Zinc</keyword>
<reference evidence="11" key="1">
    <citation type="submission" date="2023-01" db="EMBL/GenBank/DDBJ databases">
        <title>Oxazolidinone resistance genes in florfenicol resistant enterococci from beef cattle and veal calves at slaughter.</title>
        <authorList>
            <person name="Biggel M."/>
        </authorList>
    </citation>
    <scope>NUCLEOTIDE SEQUENCE</scope>
    <source>
        <strain evidence="11">K204-1</strain>
    </source>
</reference>
<dbReference type="Gene3D" id="3.30.1490.190">
    <property type="match status" value="1"/>
</dbReference>
<dbReference type="InterPro" id="IPR002481">
    <property type="entry name" value="FUR"/>
</dbReference>
<dbReference type="Proteomes" id="UP001179600">
    <property type="component" value="Chromosome"/>
</dbReference>
<feature type="binding site" evidence="9">
    <location>
        <position position="139"/>
    </location>
    <ligand>
        <name>Zn(2+)</name>
        <dbReference type="ChEBI" id="CHEBI:29105"/>
    </ligand>
</feature>
<dbReference type="PANTHER" id="PTHR33202:SF1">
    <property type="entry name" value="FERRIC UPTAKE REGULATION PROTEIN"/>
    <property type="match status" value="1"/>
</dbReference>
<evidence type="ECO:0000256" key="1">
    <source>
        <dbReference type="ARBA" id="ARBA00004496"/>
    </source>
</evidence>
<dbReference type="RefSeq" id="WP_126763266.1">
    <property type="nucleotide sequence ID" value="NZ_CP081833.1"/>
</dbReference>
<dbReference type="GeneID" id="72384172"/>
<evidence type="ECO:0000256" key="7">
    <source>
        <dbReference type="ARBA" id="ARBA00023125"/>
    </source>
</evidence>
<keyword evidence="4" id="KW-0678">Repressor</keyword>
<dbReference type="GO" id="GO:0045892">
    <property type="term" value="P:negative regulation of DNA-templated transcription"/>
    <property type="evidence" value="ECO:0007669"/>
    <property type="project" value="TreeGrafter"/>
</dbReference>
<dbReference type="Pfam" id="PF01475">
    <property type="entry name" value="FUR"/>
    <property type="match status" value="1"/>
</dbReference>
<dbReference type="CDD" id="cd07153">
    <property type="entry name" value="Fur_like"/>
    <property type="match status" value="1"/>
</dbReference>
<dbReference type="AlphaFoldDB" id="A0AAF0BHZ5"/>
<dbReference type="InterPro" id="IPR036388">
    <property type="entry name" value="WH-like_DNA-bd_sf"/>
</dbReference>
<keyword evidence="7" id="KW-0238">DNA-binding</keyword>
<feature type="binding site" evidence="9">
    <location>
        <position position="99"/>
    </location>
    <ligand>
        <name>Zn(2+)</name>
        <dbReference type="ChEBI" id="CHEBI:29105"/>
    </ligand>
</feature>
<name>A0AAF0BHZ5_9ENTE</name>
<keyword evidence="3" id="KW-0963">Cytoplasm</keyword>
<dbReference type="GO" id="GO:0003700">
    <property type="term" value="F:DNA-binding transcription factor activity"/>
    <property type="evidence" value="ECO:0007669"/>
    <property type="project" value="InterPro"/>
</dbReference>
<organism evidence="11 12">
    <name type="scientific">Vagococcus lutrae</name>
    <dbReference type="NCBI Taxonomy" id="81947"/>
    <lineage>
        <taxon>Bacteria</taxon>
        <taxon>Bacillati</taxon>
        <taxon>Bacillota</taxon>
        <taxon>Bacilli</taxon>
        <taxon>Lactobacillales</taxon>
        <taxon>Enterococcaceae</taxon>
        <taxon>Vagococcus</taxon>
    </lineage>
</organism>
<evidence type="ECO:0000256" key="9">
    <source>
        <dbReference type="PIRSR" id="PIRSR602481-1"/>
    </source>
</evidence>
<sequence length="145" mass="17229">MSEKRINQALEILKESGYKYTKRREEILSFLEKEDKYIAPKEVYDFMSAKYAGISYDTIYRNLSDFSELNILEETEFDGEKKYRFHCGHGHVHHHHFICTYCGATQALEMCPMTFFEEQLKDVEIEGHRFEIFGKCANCMKKEKI</sequence>